<proteinExistence type="inferred from homology"/>
<evidence type="ECO:0000313" key="5">
    <source>
        <dbReference type="EMBL" id="MED6145042.1"/>
    </source>
</evidence>
<protein>
    <recommendedName>
        <fullName evidence="4">Ubiquitin-like protease family profile domain-containing protein</fullName>
    </recommendedName>
</protein>
<evidence type="ECO:0000313" key="6">
    <source>
        <dbReference type="Proteomes" id="UP001341840"/>
    </source>
</evidence>
<keyword evidence="6" id="KW-1185">Reference proteome</keyword>
<reference evidence="5 6" key="1">
    <citation type="journal article" date="2023" name="Plants (Basel)">
        <title>Bridging the Gap: Combining Genomics and Transcriptomics Approaches to Understand Stylosanthes scabra, an Orphan Legume from the Brazilian Caatinga.</title>
        <authorList>
            <person name="Ferreira-Neto J.R.C."/>
            <person name="da Silva M.D."/>
            <person name="Binneck E."/>
            <person name="de Melo N.F."/>
            <person name="da Silva R.H."/>
            <person name="de Melo A.L.T.M."/>
            <person name="Pandolfi V."/>
            <person name="Bustamante F.O."/>
            <person name="Brasileiro-Vidal A.C."/>
            <person name="Benko-Iseppon A.M."/>
        </authorList>
    </citation>
    <scope>NUCLEOTIDE SEQUENCE [LARGE SCALE GENOMIC DNA]</scope>
    <source>
        <tissue evidence="5">Leaves</tissue>
    </source>
</reference>
<dbReference type="InterPro" id="IPR003653">
    <property type="entry name" value="Peptidase_C48_C"/>
</dbReference>
<dbReference type="InterPro" id="IPR038765">
    <property type="entry name" value="Papain-like_cys_pep_sf"/>
</dbReference>
<keyword evidence="3" id="KW-0378">Hydrolase</keyword>
<gene>
    <name evidence="5" type="ORF">PIB30_021399</name>
</gene>
<dbReference type="PROSITE" id="PS50600">
    <property type="entry name" value="ULP_PROTEASE"/>
    <property type="match status" value="1"/>
</dbReference>
<organism evidence="5 6">
    <name type="scientific">Stylosanthes scabra</name>
    <dbReference type="NCBI Taxonomy" id="79078"/>
    <lineage>
        <taxon>Eukaryota</taxon>
        <taxon>Viridiplantae</taxon>
        <taxon>Streptophyta</taxon>
        <taxon>Embryophyta</taxon>
        <taxon>Tracheophyta</taxon>
        <taxon>Spermatophyta</taxon>
        <taxon>Magnoliopsida</taxon>
        <taxon>eudicotyledons</taxon>
        <taxon>Gunneridae</taxon>
        <taxon>Pentapetalae</taxon>
        <taxon>rosids</taxon>
        <taxon>fabids</taxon>
        <taxon>Fabales</taxon>
        <taxon>Fabaceae</taxon>
        <taxon>Papilionoideae</taxon>
        <taxon>50 kb inversion clade</taxon>
        <taxon>dalbergioids sensu lato</taxon>
        <taxon>Dalbergieae</taxon>
        <taxon>Pterocarpus clade</taxon>
        <taxon>Stylosanthes</taxon>
    </lineage>
</organism>
<dbReference type="Pfam" id="PF02902">
    <property type="entry name" value="Peptidase_C48"/>
    <property type="match status" value="1"/>
</dbReference>
<keyword evidence="2" id="KW-0645">Protease</keyword>
<evidence type="ECO:0000256" key="3">
    <source>
        <dbReference type="ARBA" id="ARBA00022801"/>
    </source>
</evidence>
<comment type="caution">
    <text evidence="5">The sequence shown here is derived from an EMBL/GenBank/DDBJ whole genome shotgun (WGS) entry which is preliminary data.</text>
</comment>
<accession>A0ABU6T8L4</accession>
<dbReference type="SUPFAM" id="SSF54001">
    <property type="entry name" value="Cysteine proteinases"/>
    <property type="match status" value="1"/>
</dbReference>
<sequence length="219" mass="25611">MQPTKYVDIQVVSITCHFLNMTPGERYQNLIYCVPPELLQRMFEKYEHRWKDPKSRKPHEISTLLNIDEYLGYMEKDRLQSHRFLSFSLSNILDQLMQWASKGSMFKKGHTCLIPMYINVPQQPNNYDCAIFVMKWMEELDPTTLRESHAGTKAHNIPPWTSADLDKFREKIVANILLSPENLMRMDVVTDVNEIRLIKPGAALRSPFTQFDSADLKTN</sequence>
<dbReference type="Gene3D" id="3.40.395.10">
    <property type="entry name" value="Adenoviral Proteinase, Chain A"/>
    <property type="match status" value="1"/>
</dbReference>
<comment type="similarity">
    <text evidence="1">Belongs to the peptidase C48 family.</text>
</comment>
<evidence type="ECO:0000259" key="4">
    <source>
        <dbReference type="PROSITE" id="PS50600"/>
    </source>
</evidence>
<name>A0ABU6T8L4_9FABA</name>
<dbReference type="Proteomes" id="UP001341840">
    <property type="component" value="Unassembled WGS sequence"/>
</dbReference>
<dbReference type="EMBL" id="JASCZI010090691">
    <property type="protein sequence ID" value="MED6145042.1"/>
    <property type="molecule type" value="Genomic_DNA"/>
</dbReference>
<evidence type="ECO:0000256" key="1">
    <source>
        <dbReference type="ARBA" id="ARBA00005234"/>
    </source>
</evidence>
<feature type="domain" description="Ubiquitin-like protease family profile" evidence="4">
    <location>
        <begin position="1"/>
        <end position="140"/>
    </location>
</feature>
<evidence type="ECO:0000256" key="2">
    <source>
        <dbReference type="ARBA" id="ARBA00022670"/>
    </source>
</evidence>